<dbReference type="Proteomes" id="UP000646426">
    <property type="component" value="Unassembled WGS sequence"/>
</dbReference>
<accession>A0A918T1B5</accession>
<protein>
    <submittedName>
        <fullName evidence="1">Uncharacterized protein</fullName>
    </submittedName>
</protein>
<comment type="caution">
    <text evidence="1">The sequence shown here is derived from an EMBL/GenBank/DDBJ whole genome shotgun (WGS) entry which is preliminary data.</text>
</comment>
<organism evidence="1 2">
    <name type="scientific">Cognatilysobacter bugurensis</name>
    <dbReference type="NCBI Taxonomy" id="543356"/>
    <lineage>
        <taxon>Bacteria</taxon>
        <taxon>Pseudomonadati</taxon>
        <taxon>Pseudomonadota</taxon>
        <taxon>Gammaproteobacteria</taxon>
        <taxon>Lysobacterales</taxon>
        <taxon>Lysobacteraceae</taxon>
        <taxon>Cognatilysobacter</taxon>
    </lineage>
</organism>
<evidence type="ECO:0000313" key="2">
    <source>
        <dbReference type="Proteomes" id="UP000646426"/>
    </source>
</evidence>
<dbReference type="AlphaFoldDB" id="A0A918T1B5"/>
<reference evidence="1" key="2">
    <citation type="submission" date="2020-09" db="EMBL/GenBank/DDBJ databases">
        <authorList>
            <person name="Sun Q."/>
            <person name="Kim S."/>
        </authorList>
    </citation>
    <scope>NUCLEOTIDE SEQUENCE</scope>
    <source>
        <strain evidence="1">KCTC 23077</strain>
    </source>
</reference>
<name>A0A918T1B5_9GAMM</name>
<dbReference type="EMBL" id="BMYD01000003">
    <property type="protein sequence ID" value="GHA83491.1"/>
    <property type="molecule type" value="Genomic_DNA"/>
</dbReference>
<sequence>MHMDKNDEVVNTVAQVVGQAMGEMSVGIAMAVLALTDAVAKQPGIDRRQLLTDVLGGLPEGEGVAHNALTVMRESIAHALRESEKS</sequence>
<gene>
    <name evidence="1" type="ORF">GCM10007067_22010</name>
</gene>
<proteinExistence type="predicted"/>
<evidence type="ECO:0000313" key="1">
    <source>
        <dbReference type="EMBL" id="GHA83491.1"/>
    </source>
</evidence>
<keyword evidence="2" id="KW-1185">Reference proteome</keyword>
<reference evidence="1" key="1">
    <citation type="journal article" date="2014" name="Int. J. Syst. Evol. Microbiol.">
        <title>Complete genome sequence of Corynebacterium casei LMG S-19264T (=DSM 44701T), isolated from a smear-ripened cheese.</title>
        <authorList>
            <consortium name="US DOE Joint Genome Institute (JGI-PGF)"/>
            <person name="Walter F."/>
            <person name="Albersmeier A."/>
            <person name="Kalinowski J."/>
            <person name="Ruckert C."/>
        </authorList>
    </citation>
    <scope>NUCLEOTIDE SEQUENCE</scope>
    <source>
        <strain evidence="1">KCTC 23077</strain>
    </source>
</reference>